<evidence type="ECO:0000259" key="4">
    <source>
        <dbReference type="PROSITE" id="PS50021"/>
    </source>
</evidence>
<dbReference type="PROSITE" id="PS50021">
    <property type="entry name" value="CH"/>
    <property type="match status" value="2"/>
</dbReference>
<evidence type="ECO:0000313" key="6">
    <source>
        <dbReference type="Proteomes" id="UP000816034"/>
    </source>
</evidence>
<comment type="caution">
    <text evidence="5">The sequence shown here is derived from an EMBL/GenBank/DDBJ whole genome shotgun (WGS) entry which is preliminary data.</text>
</comment>
<evidence type="ECO:0000259" key="3">
    <source>
        <dbReference type="PROSITE" id="PS50003"/>
    </source>
</evidence>
<evidence type="ECO:0000313" key="5">
    <source>
        <dbReference type="EMBL" id="KAG2382786.1"/>
    </source>
</evidence>
<dbReference type="SUPFAM" id="SSF50729">
    <property type="entry name" value="PH domain-like"/>
    <property type="match status" value="1"/>
</dbReference>
<dbReference type="Pfam" id="PF00307">
    <property type="entry name" value="CH"/>
    <property type="match status" value="2"/>
</dbReference>
<reference evidence="5 6" key="1">
    <citation type="journal article" date="2018" name="BMC Genomics">
        <title>The genome of Naegleria lovaniensis, the basis for a comparative approach to unravel pathogenicity factors of the human pathogenic amoeba N. fowleri.</title>
        <authorList>
            <person name="Liechti N."/>
            <person name="Schurch N."/>
            <person name="Bruggmann R."/>
            <person name="Wittwer M."/>
        </authorList>
    </citation>
    <scope>NUCLEOTIDE SEQUENCE [LARGE SCALE GENOMIC DNA]</scope>
    <source>
        <strain evidence="5 6">ATCC 30569</strain>
    </source>
</reference>
<feature type="domain" description="Calponin-homology (CH)" evidence="4">
    <location>
        <begin position="41"/>
        <end position="166"/>
    </location>
</feature>
<dbReference type="Gene3D" id="1.10.418.10">
    <property type="entry name" value="Calponin-like domain"/>
    <property type="match status" value="2"/>
</dbReference>
<protein>
    <submittedName>
        <fullName evidence="5">Uncharacterized protein</fullName>
    </submittedName>
</protein>
<keyword evidence="6" id="KW-1185">Reference proteome</keyword>
<dbReference type="GO" id="GO:0051015">
    <property type="term" value="F:actin filament binding"/>
    <property type="evidence" value="ECO:0007669"/>
    <property type="project" value="InterPro"/>
</dbReference>
<dbReference type="GO" id="GO:0051017">
    <property type="term" value="P:actin filament bundle assembly"/>
    <property type="evidence" value="ECO:0007669"/>
    <property type="project" value="InterPro"/>
</dbReference>
<gene>
    <name evidence="5" type="ORF">C9374_004753</name>
</gene>
<dbReference type="Pfam" id="PF00169">
    <property type="entry name" value="PH"/>
    <property type="match status" value="1"/>
</dbReference>
<dbReference type="InterPro" id="IPR001849">
    <property type="entry name" value="PH_domain"/>
</dbReference>
<dbReference type="AlphaFoldDB" id="A0AA88GKR6"/>
<organism evidence="5 6">
    <name type="scientific">Naegleria lovaniensis</name>
    <name type="common">Amoeba</name>
    <dbReference type="NCBI Taxonomy" id="51637"/>
    <lineage>
        <taxon>Eukaryota</taxon>
        <taxon>Discoba</taxon>
        <taxon>Heterolobosea</taxon>
        <taxon>Tetramitia</taxon>
        <taxon>Eutetramitia</taxon>
        <taxon>Vahlkampfiidae</taxon>
        <taxon>Naegleria</taxon>
    </lineage>
</organism>
<accession>A0AA88GKR6</accession>
<dbReference type="FunFam" id="2.30.29.30:FF:000286">
    <property type="entry name" value="PH-protein kinase domain containing protein"/>
    <property type="match status" value="1"/>
</dbReference>
<dbReference type="GeneID" id="68097208"/>
<dbReference type="InterPro" id="IPR039959">
    <property type="entry name" value="Fimbrin/Plastin"/>
</dbReference>
<dbReference type="InterPro" id="IPR011993">
    <property type="entry name" value="PH-like_dom_sf"/>
</dbReference>
<dbReference type="InterPro" id="IPR036872">
    <property type="entry name" value="CH_dom_sf"/>
</dbReference>
<dbReference type="GO" id="GO:0032432">
    <property type="term" value="C:actin filament bundle"/>
    <property type="evidence" value="ECO:0007669"/>
    <property type="project" value="TreeGrafter"/>
</dbReference>
<dbReference type="EMBL" id="PYSW02000022">
    <property type="protein sequence ID" value="KAG2382786.1"/>
    <property type="molecule type" value="Genomic_DNA"/>
</dbReference>
<dbReference type="SUPFAM" id="SSF47576">
    <property type="entry name" value="Calponin-homology domain, CH-domain"/>
    <property type="match status" value="1"/>
</dbReference>
<name>A0AA88GKR6_NAELO</name>
<keyword evidence="1" id="KW-0677">Repeat</keyword>
<proteinExistence type="predicted"/>
<dbReference type="PROSITE" id="PS50003">
    <property type="entry name" value="PH_DOMAIN"/>
    <property type="match status" value="1"/>
</dbReference>
<dbReference type="PANTHER" id="PTHR19961">
    <property type="entry name" value="FIMBRIN/PLASTIN"/>
    <property type="match status" value="1"/>
</dbReference>
<feature type="domain" description="PH" evidence="3">
    <location>
        <begin position="545"/>
        <end position="642"/>
    </location>
</feature>
<evidence type="ECO:0000256" key="1">
    <source>
        <dbReference type="ARBA" id="ARBA00022737"/>
    </source>
</evidence>
<dbReference type="GO" id="GO:0005737">
    <property type="term" value="C:cytoplasm"/>
    <property type="evidence" value="ECO:0007669"/>
    <property type="project" value="TreeGrafter"/>
</dbReference>
<dbReference type="InterPro" id="IPR001715">
    <property type="entry name" value="CH_dom"/>
</dbReference>
<feature type="domain" description="Calponin-homology (CH)" evidence="4">
    <location>
        <begin position="195"/>
        <end position="301"/>
    </location>
</feature>
<sequence>MRKISDPPFLKQGQVGGLKSGHQSMIVRMVSPTGSISTISLREKRCFIRYINAIMERVSLNDPHEWKMIGLENIESDEMYDRLKDGLVFLHLIDQILPNLVEWKIVYKSKSGEELNKIKRVQNHHHALQCCKGLGIVIVNISADDCAEGKPMALHSILSILIREELSKSLNILFNFHVLALKKHEEESMSEFMSQSDQTLLLRWINTHHLETKFNTRVSGLGEEWKDGKMFEMLLQSVLGKRYCNEDTTHQSGEDRIAHVLQCIEENGLNKKRILLEVEDIKCGEKSLISALLMSVFSSCEESAKSILIPHTREELERLAAEATDISLSTLVSVLPSSFFSSSNNRDAGWDWNNGSVSGDMLTMGQSFLTFLKHISLTMQSGINDIIKQRERNAEREKPMTTRSTVEMVNTNHETNKKSVNGNNDRVNPESLQSQAVVTHVTSKNAEIESNQPSIKVENDQVHTDRHQLEPTNGDETEYERKDLHAVKEENKVLLNKLHSLTSCVQTASQDITYLLSTKKDVLNTFAEYKLGGNLAVDKVLSNKGVIRSAFCEKRGTSRKSWKKRYFILFKDFLLYYKSKDGSEKPKGIQYLDVSTTAELIDSEERKGKLFVIKSANRALYCCAESDEERFAWIQSINNLLRHDL</sequence>
<dbReference type="GO" id="GO:0005884">
    <property type="term" value="C:actin filament"/>
    <property type="evidence" value="ECO:0007669"/>
    <property type="project" value="TreeGrafter"/>
</dbReference>
<dbReference type="GO" id="GO:0051639">
    <property type="term" value="P:actin filament network formation"/>
    <property type="evidence" value="ECO:0007669"/>
    <property type="project" value="TreeGrafter"/>
</dbReference>
<dbReference type="Gene3D" id="2.30.29.30">
    <property type="entry name" value="Pleckstrin-homology domain (PH domain)/Phosphotyrosine-binding domain (PTB)"/>
    <property type="match status" value="1"/>
</dbReference>
<dbReference type="PANTHER" id="PTHR19961:SF18">
    <property type="entry name" value="FI19014P1"/>
    <property type="match status" value="1"/>
</dbReference>
<dbReference type="SMART" id="SM00233">
    <property type="entry name" value="PH"/>
    <property type="match status" value="1"/>
</dbReference>
<keyword evidence="2" id="KW-0009">Actin-binding</keyword>
<dbReference type="SMART" id="SM00033">
    <property type="entry name" value="CH"/>
    <property type="match status" value="2"/>
</dbReference>
<evidence type="ECO:0000256" key="2">
    <source>
        <dbReference type="ARBA" id="ARBA00023203"/>
    </source>
</evidence>
<dbReference type="RefSeq" id="XP_044548465.1">
    <property type="nucleotide sequence ID" value="XM_044694427.1"/>
</dbReference>
<dbReference type="Proteomes" id="UP000816034">
    <property type="component" value="Unassembled WGS sequence"/>
</dbReference>